<dbReference type="Gene3D" id="1.10.3720.10">
    <property type="entry name" value="MetI-like"/>
    <property type="match status" value="1"/>
</dbReference>
<evidence type="ECO:0000256" key="3">
    <source>
        <dbReference type="ARBA" id="ARBA00022475"/>
    </source>
</evidence>
<keyword evidence="10" id="KW-1185">Reference proteome</keyword>
<dbReference type="GO" id="GO:0071916">
    <property type="term" value="F:dipeptide transmembrane transporter activity"/>
    <property type="evidence" value="ECO:0007669"/>
    <property type="project" value="TreeGrafter"/>
</dbReference>
<evidence type="ECO:0000256" key="4">
    <source>
        <dbReference type="ARBA" id="ARBA00022692"/>
    </source>
</evidence>
<dbReference type="PROSITE" id="PS50928">
    <property type="entry name" value="ABC_TM1"/>
    <property type="match status" value="1"/>
</dbReference>
<dbReference type="PANTHER" id="PTHR43163">
    <property type="entry name" value="DIPEPTIDE TRANSPORT SYSTEM PERMEASE PROTEIN DPPB-RELATED"/>
    <property type="match status" value="1"/>
</dbReference>
<keyword evidence="6 7" id="KW-0472">Membrane</keyword>
<dbReference type="OrthoDB" id="9805855at2"/>
<comment type="caution">
    <text evidence="9">The sequence shown here is derived from an EMBL/GenBank/DDBJ whole genome shotgun (WGS) entry which is preliminary data.</text>
</comment>
<dbReference type="PANTHER" id="PTHR43163:SF6">
    <property type="entry name" value="DIPEPTIDE TRANSPORT SYSTEM PERMEASE PROTEIN DPPB-RELATED"/>
    <property type="match status" value="1"/>
</dbReference>
<evidence type="ECO:0000256" key="2">
    <source>
        <dbReference type="ARBA" id="ARBA00022448"/>
    </source>
</evidence>
<evidence type="ECO:0000259" key="8">
    <source>
        <dbReference type="PROSITE" id="PS50928"/>
    </source>
</evidence>
<sequence>MSRRTLKVVGWRLLQVVPVIVLATFAVFGLLQLVPGDPAAVIAGETATAERIAQIREMLGLDLPLWQQYAQWLGGAVQGDLSTSLITGLPVLDEVLRRLPNTLLIVFYALLLAVGISLPLGILAATHVDGRVDRFVTSIASLGITVPNFWVGMILVGLFALQFGWFPTTGAVSITEDPGRALWHATLPAIALASSGIAEITRQLRSALIEVLSSQYVRTLHAKGLSQSLILWKHGLKNVSLTLLTVIGLVFNRTLGATVAIEAVFAIPGTGSLVVASATNKDFPVVQGVVFILVMIVILCNLLIDILYSILDPRMNKQ</sequence>
<reference evidence="9 10" key="1">
    <citation type="submission" date="2019-03" db="EMBL/GenBank/DDBJ databases">
        <title>Genomic Encyclopedia of Type Strains, Phase IV (KMG-IV): sequencing the most valuable type-strain genomes for metagenomic binning, comparative biology and taxonomic classification.</title>
        <authorList>
            <person name="Goeker M."/>
        </authorList>
    </citation>
    <scope>NUCLEOTIDE SEQUENCE [LARGE SCALE GENOMIC DNA]</scope>
    <source>
        <strain evidence="9 10">DSM 101</strain>
    </source>
</reference>
<accession>A0A4R1I3V4</accession>
<gene>
    <name evidence="9" type="ORF">EV667_2026</name>
</gene>
<feature type="transmembrane region" description="Helical" evidence="7">
    <location>
        <begin position="241"/>
        <end position="265"/>
    </location>
</feature>
<name>A0A4R1I3V4_ANCAQ</name>
<feature type="transmembrane region" description="Helical" evidence="7">
    <location>
        <begin position="285"/>
        <end position="311"/>
    </location>
</feature>
<proteinExistence type="inferred from homology"/>
<evidence type="ECO:0000313" key="10">
    <source>
        <dbReference type="Proteomes" id="UP000295030"/>
    </source>
</evidence>
<dbReference type="EMBL" id="SMFY01000002">
    <property type="protein sequence ID" value="TCK28030.1"/>
    <property type="molecule type" value="Genomic_DNA"/>
</dbReference>
<keyword evidence="5 7" id="KW-1133">Transmembrane helix</keyword>
<dbReference type="AlphaFoldDB" id="A0A4R1I3V4"/>
<organism evidence="9 10">
    <name type="scientific">Ancylobacter aquaticus</name>
    <dbReference type="NCBI Taxonomy" id="100"/>
    <lineage>
        <taxon>Bacteria</taxon>
        <taxon>Pseudomonadati</taxon>
        <taxon>Pseudomonadota</taxon>
        <taxon>Alphaproteobacteria</taxon>
        <taxon>Hyphomicrobiales</taxon>
        <taxon>Xanthobacteraceae</taxon>
        <taxon>Ancylobacter</taxon>
    </lineage>
</organism>
<dbReference type="Proteomes" id="UP000295030">
    <property type="component" value="Unassembled WGS sequence"/>
</dbReference>
<feature type="domain" description="ABC transmembrane type-1" evidence="8">
    <location>
        <begin position="99"/>
        <end position="304"/>
    </location>
</feature>
<comment type="similarity">
    <text evidence="7">Belongs to the binding-protein-dependent transport system permease family.</text>
</comment>
<dbReference type="CDD" id="cd06261">
    <property type="entry name" value="TM_PBP2"/>
    <property type="match status" value="1"/>
</dbReference>
<dbReference type="RefSeq" id="WP_131835222.1">
    <property type="nucleotide sequence ID" value="NZ_SMFY01000002.1"/>
</dbReference>
<dbReference type="GO" id="GO:0005886">
    <property type="term" value="C:plasma membrane"/>
    <property type="evidence" value="ECO:0007669"/>
    <property type="project" value="UniProtKB-SubCell"/>
</dbReference>
<dbReference type="InterPro" id="IPR000515">
    <property type="entry name" value="MetI-like"/>
</dbReference>
<comment type="subcellular location">
    <subcellularLocation>
        <location evidence="1 7">Cell membrane</location>
        <topology evidence="1 7">Multi-pass membrane protein</topology>
    </subcellularLocation>
</comment>
<feature type="transmembrane region" description="Helical" evidence="7">
    <location>
        <begin position="12"/>
        <end position="31"/>
    </location>
</feature>
<dbReference type="InterPro" id="IPR045621">
    <property type="entry name" value="BPD_transp_1_N"/>
</dbReference>
<protein>
    <submittedName>
        <fullName evidence="9">Peptide/nickel transport system permease protein</fullName>
    </submittedName>
</protein>
<evidence type="ECO:0000313" key="9">
    <source>
        <dbReference type="EMBL" id="TCK28030.1"/>
    </source>
</evidence>
<evidence type="ECO:0000256" key="1">
    <source>
        <dbReference type="ARBA" id="ARBA00004651"/>
    </source>
</evidence>
<evidence type="ECO:0000256" key="5">
    <source>
        <dbReference type="ARBA" id="ARBA00022989"/>
    </source>
</evidence>
<dbReference type="Pfam" id="PF19300">
    <property type="entry name" value="BPD_transp_1_N"/>
    <property type="match status" value="1"/>
</dbReference>
<evidence type="ECO:0000256" key="7">
    <source>
        <dbReference type="RuleBase" id="RU363032"/>
    </source>
</evidence>
<dbReference type="InterPro" id="IPR035906">
    <property type="entry name" value="MetI-like_sf"/>
</dbReference>
<feature type="transmembrane region" description="Helical" evidence="7">
    <location>
        <begin position="102"/>
        <end position="123"/>
    </location>
</feature>
<dbReference type="SUPFAM" id="SSF161098">
    <property type="entry name" value="MetI-like"/>
    <property type="match status" value="1"/>
</dbReference>
<feature type="transmembrane region" description="Helical" evidence="7">
    <location>
        <begin position="135"/>
        <end position="161"/>
    </location>
</feature>
<keyword evidence="3" id="KW-1003">Cell membrane</keyword>
<keyword evidence="2 7" id="KW-0813">Transport</keyword>
<evidence type="ECO:0000256" key="6">
    <source>
        <dbReference type="ARBA" id="ARBA00023136"/>
    </source>
</evidence>
<dbReference type="Pfam" id="PF00528">
    <property type="entry name" value="BPD_transp_1"/>
    <property type="match status" value="1"/>
</dbReference>
<keyword evidence="4 7" id="KW-0812">Transmembrane</keyword>